<protein>
    <submittedName>
        <fullName evidence="3">Uncharacterized protein</fullName>
    </submittedName>
</protein>
<reference evidence="3 4" key="1">
    <citation type="journal article" date="2018" name="New Phytol.">
        <title>Phylogenomics of Endogonaceae and evolution of mycorrhizas within Mucoromycota.</title>
        <authorList>
            <person name="Chang Y."/>
            <person name="Desiro A."/>
            <person name="Na H."/>
            <person name="Sandor L."/>
            <person name="Lipzen A."/>
            <person name="Clum A."/>
            <person name="Barry K."/>
            <person name="Grigoriev I.V."/>
            <person name="Martin F.M."/>
            <person name="Stajich J.E."/>
            <person name="Smith M.E."/>
            <person name="Bonito G."/>
            <person name="Spatafora J.W."/>
        </authorList>
    </citation>
    <scope>NUCLEOTIDE SEQUENCE [LARGE SCALE GENOMIC DNA]</scope>
    <source>
        <strain evidence="3 4">AD002</strain>
    </source>
</reference>
<evidence type="ECO:0000256" key="1">
    <source>
        <dbReference type="SAM" id="Coils"/>
    </source>
</evidence>
<feature type="region of interest" description="Disordered" evidence="2">
    <location>
        <begin position="412"/>
        <end position="443"/>
    </location>
</feature>
<proteinExistence type="predicted"/>
<organism evidence="3 4">
    <name type="scientific">Jimgerdemannia flammicorona</name>
    <dbReference type="NCBI Taxonomy" id="994334"/>
    <lineage>
        <taxon>Eukaryota</taxon>
        <taxon>Fungi</taxon>
        <taxon>Fungi incertae sedis</taxon>
        <taxon>Mucoromycota</taxon>
        <taxon>Mucoromycotina</taxon>
        <taxon>Endogonomycetes</taxon>
        <taxon>Endogonales</taxon>
        <taxon>Endogonaceae</taxon>
        <taxon>Jimgerdemannia</taxon>
    </lineage>
</organism>
<feature type="coiled-coil region" evidence="1">
    <location>
        <begin position="123"/>
        <end position="150"/>
    </location>
</feature>
<evidence type="ECO:0000313" key="3">
    <source>
        <dbReference type="EMBL" id="RUS33568.1"/>
    </source>
</evidence>
<evidence type="ECO:0000313" key="4">
    <source>
        <dbReference type="Proteomes" id="UP000274822"/>
    </source>
</evidence>
<evidence type="ECO:0000256" key="2">
    <source>
        <dbReference type="SAM" id="MobiDB-lite"/>
    </source>
</evidence>
<accession>A0A433QUY6</accession>
<dbReference type="AlphaFoldDB" id="A0A433QUY6"/>
<name>A0A433QUY6_9FUNG</name>
<gene>
    <name evidence="3" type="ORF">BC938DRAFT_471094</name>
</gene>
<comment type="caution">
    <text evidence="3">The sequence shown here is derived from an EMBL/GenBank/DDBJ whole genome shotgun (WGS) entry which is preliminary data.</text>
</comment>
<keyword evidence="4" id="KW-1185">Reference proteome</keyword>
<keyword evidence="1" id="KW-0175">Coiled coil</keyword>
<dbReference type="EMBL" id="RBNJ01001101">
    <property type="protein sequence ID" value="RUS33568.1"/>
    <property type="molecule type" value="Genomic_DNA"/>
</dbReference>
<dbReference type="Proteomes" id="UP000274822">
    <property type="component" value="Unassembled WGS sequence"/>
</dbReference>
<sequence length="443" mass="50401">MVEHPSNRPMVMTFVELWTHNKSLQDQTIAMQNGKQTTTTSRVTDAPSCLTRAIGAYLQPSPFRQSVHADPTQLKGGLQSKDEIIRELKSQLLEYELKEITSRFEQLTLAAEPTTICKLKSKVEERDRTIDELNSHIAHLQKEMAEQLAIVKKCRMQLGWNNAYIIQQATHMEEFQQEGEQAVSELHSRNQILEMQRRVREDAMAEAQAVWQDDKKFTLVQLAVCEARVAELEADKGTAVDQFNARLYEMQGSHADVVRVNNDLMRWIGQVLSTVELQRLQFVQFEKEKTEQIGELETKLAMREVQAKAMENKTNEMVSRLQSDLVLERGKVVALEERLAKQDVDTRAMQETIVERNGTVTRLEGELALESVKVAALERKLKEKAGKLDETVSQFEELKAERDRAAMELEKKLTKQEKDAGGAGSQGRVREAAQNPATVVIMQ</sequence>